<dbReference type="Pfam" id="PF10604">
    <property type="entry name" value="Polyketide_cyc2"/>
    <property type="match status" value="1"/>
</dbReference>
<reference evidence="1 2" key="1">
    <citation type="submission" date="2019-01" db="EMBL/GenBank/DDBJ databases">
        <authorList>
            <person name="Brito A."/>
        </authorList>
    </citation>
    <scope>NUCLEOTIDE SEQUENCE [LARGE SCALE GENOMIC DNA]</scope>
    <source>
        <strain evidence="1">1</strain>
    </source>
</reference>
<proteinExistence type="predicted"/>
<dbReference type="Proteomes" id="UP000320055">
    <property type="component" value="Unassembled WGS sequence"/>
</dbReference>
<evidence type="ECO:0000313" key="1">
    <source>
        <dbReference type="EMBL" id="VEP18510.1"/>
    </source>
</evidence>
<dbReference type="CDD" id="cd07812">
    <property type="entry name" value="SRPBCC"/>
    <property type="match status" value="1"/>
</dbReference>
<keyword evidence="2" id="KW-1185">Reference proteome</keyword>
<organism evidence="1 2">
    <name type="scientific">Hyella patelloides LEGE 07179</name>
    <dbReference type="NCBI Taxonomy" id="945734"/>
    <lineage>
        <taxon>Bacteria</taxon>
        <taxon>Bacillati</taxon>
        <taxon>Cyanobacteriota</taxon>
        <taxon>Cyanophyceae</taxon>
        <taxon>Pleurocapsales</taxon>
        <taxon>Hyellaceae</taxon>
        <taxon>Hyella</taxon>
    </lineage>
</organism>
<evidence type="ECO:0000313" key="2">
    <source>
        <dbReference type="Proteomes" id="UP000320055"/>
    </source>
</evidence>
<name>A0A563W4D9_9CYAN</name>
<dbReference type="InterPro" id="IPR023393">
    <property type="entry name" value="START-like_dom_sf"/>
</dbReference>
<accession>A0A563W4D9</accession>
<protein>
    <submittedName>
        <fullName evidence="1">Polyketide cyclase/dehydrase</fullName>
    </submittedName>
</protein>
<dbReference type="SUPFAM" id="SSF55961">
    <property type="entry name" value="Bet v1-like"/>
    <property type="match status" value="1"/>
</dbReference>
<sequence length="155" mass="17871">MATSQIFEQSIAIKASSTVVESCLSNLELMHRWLNPALRCEPIGNWSTELNSLSRFTIQIPILQPSLRSVVVEREPGLIVWQFEGFFKGRDRWECQPSSHGTLLLNRFEFTIPNPVVNWGFNQFAANWTKKDMQAQLRRLKRVAEEVYVLGGKDF</sequence>
<dbReference type="AlphaFoldDB" id="A0A563W4D9"/>
<gene>
    <name evidence="1" type="ORF">H1P_800001</name>
</gene>
<dbReference type="OrthoDB" id="557779at2"/>
<dbReference type="Gene3D" id="3.30.530.20">
    <property type="match status" value="1"/>
</dbReference>
<dbReference type="InterPro" id="IPR019587">
    <property type="entry name" value="Polyketide_cyclase/dehydratase"/>
</dbReference>
<dbReference type="EMBL" id="CAACVJ010000688">
    <property type="protein sequence ID" value="VEP18510.1"/>
    <property type="molecule type" value="Genomic_DNA"/>
</dbReference>
<dbReference type="RefSeq" id="WP_144867812.1">
    <property type="nucleotide sequence ID" value="NZ_LR213838.1"/>
</dbReference>